<dbReference type="GO" id="GO:0016787">
    <property type="term" value="F:hydrolase activity"/>
    <property type="evidence" value="ECO:0007669"/>
    <property type="project" value="UniProtKB-KW"/>
</dbReference>
<dbReference type="SMART" id="SM00487">
    <property type="entry name" value="DEXDc"/>
    <property type="match status" value="1"/>
</dbReference>
<keyword evidence="4" id="KW-0378">Hydrolase</keyword>
<gene>
    <name evidence="10" type="ORF">QSP1433_LOCUS116</name>
</gene>
<reference evidence="10" key="1">
    <citation type="submission" date="2021-01" db="EMBL/GenBank/DDBJ databases">
        <authorList>
            <person name="Corre E."/>
            <person name="Pelletier E."/>
            <person name="Niang G."/>
            <person name="Scheremetjew M."/>
            <person name="Finn R."/>
            <person name="Kale V."/>
            <person name="Holt S."/>
            <person name="Cochrane G."/>
            <person name="Meng A."/>
            <person name="Brown T."/>
            <person name="Cohen L."/>
        </authorList>
    </citation>
    <scope>NUCLEOTIDE SEQUENCE</scope>
    <source>
        <strain evidence="10">NY070348D</strain>
    </source>
</reference>
<proteinExistence type="inferred from homology"/>
<evidence type="ECO:0000256" key="6">
    <source>
        <dbReference type="ARBA" id="ARBA00022840"/>
    </source>
</evidence>
<dbReference type="EC" id="3.6.4.13" evidence="2"/>
<dbReference type="Pfam" id="PF21010">
    <property type="entry name" value="HA2_C"/>
    <property type="match status" value="1"/>
</dbReference>
<dbReference type="FunFam" id="3.40.50.300:FF:000578">
    <property type="entry name" value="probable ATP-dependent RNA helicase DHX35"/>
    <property type="match status" value="1"/>
</dbReference>
<dbReference type="AlphaFoldDB" id="A0A7S2W1S0"/>
<dbReference type="EMBL" id="HBHK01000204">
    <property type="protein sequence ID" value="CAD9661837.1"/>
    <property type="molecule type" value="Transcribed_RNA"/>
</dbReference>
<comment type="similarity">
    <text evidence="1">Belongs to the DEAD box helicase family. DEAH subfamily.</text>
</comment>
<dbReference type="InterPro" id="IPR014001">
    <property type="entry name" value="Helicase_ATP-bd"/>
</dbReference>
<dbReference type="PROSITE" id="PS51194">
    <property type="entry name" value="HELICASE_CTER"/>
    <property type="match status" value="1"/>
</dbReference>
<sequence length="704" mass="79050">MEVTKDGKKKKKKEVKKSSLIKDLPVYEAYDLILNKCAQHGTVIVVGETGSGKSTQIPQYLMERRTFGGRVAVTQPRRVAAMSLAQRVAWERKIGVGGLVGYTVRFDDRTGKKTRLRYMTDGMLLREAMLDPLLKRYSVVVIDEAHERSLGTDILFGIVKRAQRKRLEGRMPLRVVVMSATLDVKSFMDYFSFPTESTFDKPVAIHIHGRQHKVDIFYTNTGQQDYLDAAISTVLQVHQDTGKGDILVFLTGQEEIESCAELLEEKAKRLTSSDQLLVCPMFAALPAAEQLKVFEPAPEGSRKVVLATNIAETSITISGIKYVVDTGMVKAKSYSASTGLELLQVGPISQEQAWQRAGRAGREGPGQCYRLYKEEDFFKLRKRSVPEIRRTELSQVVLQLMVLGIRDILDFDFIQNPPKDAVEQALFHLLALNAIELPSHHETKGEKILPQLTKLGKQMAALPLEPMHAKFLLESQRFKCTNEALSIAAMLSVESPFYTPRNARREANQAHARYTSFDADHLTLLNVFGAALEAKMNQKWCTSNYVKHGTLLKAKRVRKQLEDMLMSRSVNIDANFDIKASCGAESEPILHCLVSSFSLRVAQKVAKDGTPGTRYKTIAEGIEARIHPSSSLSRRDPMPEWVVFNELVLTSNKYLKGVACIDQKWLVELAPMLFQKKNTTTSKKRLVGQNNPKAIKKRNLTMCD</sequence>
<organism evidence="10">
    <name type="scientific">Mucochytrium quahogii</name>
    <dbReference type="NCBI Taxonomy" id="96639"/>
    <lineage>
        <taxon>Eukaryota</taxon>
        <taxon>Sar</taxon>
        <taxon>Stramenopiles</taxon>
        <taxon>Bigyra</taxon>
        <taxon>Labyrinthulomycetes</taxon>
        <taxon>Thraustochytrida</taxon>
        <taxon>Thraustochytriidae</taxon>
        <taxon>Mucochytrium</taxon>
    </lineage>
</organism>
<dbReference type="FunFam" id="3.40.50.300:FF:000145">
    <property type="entry name" value="probable ATP-dependent RNA helicase DHX40"/>
    <property type="match status" value="1"/>
</dbReference>
<evidence type="ECO:0000256" key="5">
    <source>
        <dbReference type="ARBA" id="ARBA00022806"/>
    </source>
</evidence>
<evidence type="ECO:0000259" key="8">
    <source>
        <dbReference type="PROSITE" id="PS51192"/>
    </source>
</evidence>
<dbReference type="GO" id="GO:0005730">
    <property type="term" value="C:nucleolus"/>
    <property type="evidence" value="ECO:0007669"/>
    <property type="project" value="TreeGrafter"/>
</dbReference>
<dbReference type="InterPro" id="IPR027417">
    <property type="entry name" value="P-loop_NTPase"/>
</dbReference>
<evidence type="ECO:0000256" key="4">
    <source>
        <dbReference type="ARBA" id="ARBA00022801"/>
    </source>
</evidence>
<dbReference type="PROSITE" id="PS00690">
    <property type="entry name" value="DEAH_ATP_HELICASE"/>
    <property type="match status" value="1"/>
</dbReference>
<dbReference type="Pfam" id="PF00271">
    <property type="entry name" value="Helicase_C"/>
    <property type="match status" value="1"/>
</dbReference>
<evidence type="ECO:0000256" key="3">
    <source>
        <dbReference type="ARBA" id="ARBA00022741"/>
    </source>
</evidence>
<feature type="domain" description="Helicase C-terminal" evidence="9">
    <location>
        <begin position="233"/>
        <end position="404"/>
    </location>
</feature>
<dbReference type="PANTHER" id="PTHR18934:SF118">
    <property type="entry name" value="ATP-DEPENDENT RNA HELICASE DHX33"/>
    <property type="match status" value="1"/>
</dbReference>
<name>A0A7S2W1S0_9STRA</name>
<dbReference type="Pfam" id="PF07717">
    <property type="entry name" value="OB_NTP_bind"/>
    <property type="match status" value="1"/>
</dbReference>
<evidence type="ECO:0000313" key="10">
    <source>
        <dbReference type="EMBL" id="CAD9661837.1"/>
    </source>
</evidence>
<dbReference type="GO" id="GO:0045943">
    <property type="term" value="P:positive regulation of transcription by RNA polymerase I"/>
    <property type="evidence" value="ECO:0007669"/>
    <property type="project" value="TreeGrafter"/>
</dbReference>
<comment type="catalytic activity">
    <reaction evidence="7">
        <text>ATP + H2O = ADP + phosphate + H(+)</text>
        <dbReference type="Rhea" id="RHEA:13065"/>
        <dbReference type="ChEBI" id="CHEBI:15377"/>
        <dbReference type="ChEBI" id="CHEBI:15378"/>
        <dbReference type="ChEBI" id="CHEBI:30616"/>
        <dbReference type="ChEBI" id="CHEBI:43474"/>
        <dbReference type="ChEBI" id="CHEBI:456216"/>
        <dbReference type="EC" id="3.6.4.13"/>
    </reaction>
</comment>
<keyword evidence="5" id="KW-0347">Helicase</keyword>
<protein>
    <recommendedName>
        <fullName evidence="2">RNA helicase</fullName>
        <ecNumber evidence="2">3.6.4.13</ecNumber>
    </recommendedName>
</protein>
<dbReference type="Gene3D" id="1.20.120.1080">
    <property type="match status" value="1"/>
</dbReference>
<dbReference type="SMART" id="SM00490">
    <property type="entry name" value="HELICc"/>
    <property type="match status" value="1"/>
</dbReference>
<evidence type="ECO:0000256" key="2">
    <source>
        <dbReference type="ARBA" id="ARBA00012552"/>
    </source>
</evidence>
<dbReference type="InterPro" id="IPR011709">
    <property type="entry name" value="DEAD-box_helicase_OB_fold"/>
</dbReference>
<dbReference type="GO" id="GO:0005524">
    <property type="term" value="F:ATP binding"/>
    <property type="evidence" value="ECO:0007669"/>
    <property type="project" value="UniProtKB-KW"/>
</dbReference>
<dbReference type="GO" id="GO:0003725">
    <property type="term" value="F:double-stranded RNA binding"/>
    <property type="evidence" value="ECO:0007669"/>
    <property type="project" value="TreeGrafter"/>
</dbReference>
<dbReference type="GO" id="GO:0003724">
    <property type="term" value="F:RNA helicase activity"/>
    <property type="evidence" value="ECO:0007669"/>
    <property type="project" value="UniProtKB-EC"/>
</dbReference>
<dbReference type="Gene3D" id="3.40.50.300">
    <property type="entry name" value="P-loop containing nucleotide triphosphate hydrolases"/>
    <property type="match status" value="2"/>
</dbReference>
<dbReference type="InterPro" id="IPR007502">
    <property type="entry name" value="Helicase-assoc_dom"/>
</dbReference>
<dbReference type="PROSITE" id="PS51192">
    <property type="entry name" value="HELICASE_ATP_BIND_1"/>
    <property type="match status" value="1"/>
</dbReference>
<dbReference type="CDD" id="cd18791">
    <property type="entry name" value="SF2_C_RHA"/>
    <property type="match status" value="1"/>
</dbReference>
<dbReference type="SMART" id="SM00847">
    <property type="entry name" value="HA2"/>
    <property type="match status" value="1"/>
</dbReference>
<dbReference type="InterPro" id="IPR002464">
    <property type="entry name" value="DNA/RNA_helicase_DEAH_CS"/>
</dbReference>
<evidence type="ECO:0000256" key="7">
    <source>
        <dbReference type="ARBA" id="ARBA00047984"/>
    </source>
</evidence>
<dbReference type="InterPro" id="IPR011545">
    <property type="entry name" value="DEAD/DEAH_box_helicase_dom"/>
</dbReference>
<dbReference type="SUPFAM" id="SSF52540">
    <property type="entry name" value="P-loop containing nucleoside triphosphate hydrolases"/>
    <property type="match status" value="1"/>
</dbReference>
<evidence type="ECO:0000256" key="1">
    <source>
        <dbReference type="ARBA" id="ARBA00008792"/>
    </source>
</evidence>
<accession>A0A7S2W1S0</accession>
<evidence type="ECO:0000259" key="9">
    <source>
        <dbReference type="PROSITE" id="PS51194"/>
    </source>
</evidence>
<keyword evidence="6" id="KW-0067">ATP-binding</keyword>
<keyword evidence="3" id="KW-0547">Nucleotide-binding</keyword>
<dbReference type="PANTHER" id="PTHR18934">
    <property type="entry name" value="ATP-DEPENDENT RNA HELICASE"/>
    <property type="match status" value="1"/>
</dbReference>
<dbReference type="InterPro" id="IPR001650">
    <property type="entry name" value="Helicase_C-like"/>
</dbReference>
<feature type="domain" description="Helicase ATP-binding" evidence="8">
    <location>
        <begin position="34"/>
        <end position="200"/>
    </location>
</feature>
<dbReference type="Pfam" id="PF00270">
    <property type="entry name" value="DEAD"/>
    <property type="match status" value="1"/>
</dbReference>